<keyword evidence="2" id="KW-0678">Repressor</keyword>
<protein>
    <submittedName>
        <fullName evidence="8">Fur family transcriptional regulator</fullName>
    </submittedName>
</protein>
<name>A0A1T2KS71_9GAMM</name>
<keyword evidence="9" id="KW-1185">Reference proteome</keyword>
<evidence type="ECO:0000313" key="9">
    <source>
        <dbReference type="Proteomes" id="UP000190896"/>
    </source>
</evidence>
<dbReference type="CDD" id="cd07153">
    <property type="entry name" value="Fur_like"/>
    <property type="match status" value="1"/>
</dbReference>
<dbReference type="GO" id="GO:0005829">
    <property type="term" value="C:cytosol"/>
    <property type="evidence" value="ECO:0007669"/>
    <property type="project" value="TreeGrafter"/>
</dbReference>
<dbReference type="Gene3D" id="3.30.1490.190">
    <property type="match status" value="1"/>
</dbReference>
<feature type="binding site" evidence="7">
    <location>
        <position position="157"/>
    </location>
    <ligand>
        <name>Zn(2+)</name>
        <dbReference type="ChEBI" id="CHEBI:29105"/>
    </ligand>
</feature>
<dbReference type="InterPro" id="IPR036388">
    <property type="entry name" value="WH-like_DNA-bd_sf"/>
</dbReference>
<dbReference type="GO" id="GO:0045892">
    <property type="term" value="P:negative regulation of DNA-templated transcription"/>
    <property type="evidence" value="ECO:0007669"/>
    <property type="project" value="TreeGrafter"/>
</dbReference>
<sequence>MASKKEKDLFPAANHDHKACIKTALNEAERYCRENGLRLTELRRRVLELVWASHRPVGAYDLLEKISSNNRKAAPPTVYRSLDFLMEHGLIHRIASLNAYVGCSHLDHHHAPRFFICDQCGEAAELDDPVIDDAIARDAKRLGFRVERQTLEISGVCATCEHGSTG</sequence>
<feature type="binding site" evidence="7">
    <location>
        <position position="120"/>
    </location>
    <ligand>
        <name>Zn(2+)</name>
        <dbReference type="ChEBI" id="CHEBI:29105"/>
    </ligand>
</feature>
<evidence type="ECO:0000256" key="2">
    <source>
        <dbReference type="ARBA" id="ARBA00022491"/>
    </source>
</evidence>
<evidence type="ECO:0000256" key="5">
    <source>
        <dbReference type="ARBA" id="ARBA00023125"/>
    </source>
</evidence>
<reference evidence="8 9" key="1">
    <citation type="submission" date="2016-11" db="EMBL/GenBank/DDBJ databases">
        <title>Mixed transmission modes and dynamic genome evolution in an obligate animal-bacterial symbiosis.</title>
        <authorList>
            <person name="Russell S.L."/>
            <person name="Corbett-Detig R.B."/>
            <person name="Cavanaugh C.M."/>
        </authorList>
    </citation>
    <scope>NUCLEOTIDE SEQUENCE [LARGE SCALE GENOMIC DNA]</scope>
    <source>
        <strain evidence="8">Se-Cadez</strain>
    </source>
</reference>
<dbReference type="GO" id="GO:0008270">
    <property type="term" value="F:zinc ion binding"/>
    <property type="evidence" value="ECO:0007669"/>
    <property type="project" value="TreeGrafter"/>
</dbReference>
<evidence type="ECO:0000256" key="1">
    <source>
        <dbReference type="ARBA" id="ARBA00007957"/>
    </source>
</evidence>
<accession>A0A1T2KS71</accession>
<dbReference type="OrthoDB" id="9801127at2"/>
<evidence type="ECO:0000313" key="8">
    <source>
        <dbReference type="EMBL" id="OOZ35719.1"/>
    </source>
</evidence>
<comment type="caution">
    <text evidence="8">The sequence shown here is derived from an EMBL/GenBank/DDBJ whole genome shotgun (WGS) entry which is preliminary data.</text>
</comment>
<keyword evidence="5" id="KW-0238">DNA-binding</keyword>
<comment type="similarity">
    <text evidence="1">Belongs to the Fur family.</text>
</comment>
<dbReference type="Proteomes" id="UP000190896">
    <property type="component" value="Unassembled WGS sequence"/>
</dbReference>
<feature type="binding site" evidence="7">
    <location>
        <position position="160"/>
    </location>
    <ligand>
        <name>Zn(2+)</name>
        <dbReference type="ChEBI" id="CHEBI:29105"/>
    </ligand>
</feature>
<keyword evidence="4" id="KW-0805">Transcription regulation</keyword>
<dbReference type="Gene3D" id="1.10.10.10">
    <property type="entry name" value="Winged helix-like DNA-binding domain superfamily/Winged helix DNA-binding domain"/>
    <property type="match status" value="1"/>
</dbReference>
<evidence type="ECO:0000256" key="6">
    <source>
        <dbReference type="ARBA" id="ARBA00023163"/>
    </source>
</evidence>
<dbReference type="InterPro" id="IPR043135">
    <property type="entry name" value="Fur_C"/>
</dbReference>
<keyword evidence="7" id="KW-0479">Metal-binding</keyword>
<dbReference type="SUPFAM" id="SSF46785">
    <property type="entry name" value="Winged helix' DNA-binding domain"/>
    <property type="match status" value="1"/>
</dbReference>
<comment type="cofactor">
    <cofactor evidence="7">
        <name>Zn(2+)</name>
        <dbReference type="ChEBI" id="CHEBI:29105"/>
    </cofactor>
    <text evidence="7">Binds 1 zinc ion per subunit.</text>
</comment>
<dbReference type="InterPro" id="IPR036390">
    <property type="entry name" value="WH_DNA-bd_sf"/>
</dbReference>
<dbReference type="GO" id="GO:1900376">
    <property type="term" value="P:regulation of secondary metabolite biosynthetic process"/>
    <property type="evidence" value="ECO:0007669"/>
    <property type="project" value="TreeGrafter"/>
</dbReference>
<dbReference type="Pfam" id="PF01475">
    <property type="entry name" value="FUR"/>
    <property type="match status" value="1"/>
</dbReference>
<evidence type="ECO:0000256" key="4">
    <source>
        <dbReference type="ARBA" id="ARBA00023015"/>
    </source>
</evidence>
<dbReference type="EMBL" id="MPRJ01000081">
    <property type="protein sequence ID" value="OOZ35719.1"/>
    <property type="molecule type" value="Genomic_DNA"/>
</dbReference>
<organism evidence="8 9">
    <name type="scientific">Solemya velesiana gill symbiont</name>
    <dbReference type="NCBI Taxonomy" id="1918948"/>
    <lineage>
        <taxon>Bacteria</taxon>
        <taxon>Pseudomonadati</taxon>
        <taxon>Pseudomonadota</taxon>
        <taxon>Gammaproteobacteria</taxon>
        <taxon>sulfur-oxidizing symbionts</taxon>
    </lineage>
</organism>
<dbReference type="RefSeq" id="WP_078488001.1">
    <property type="nucleotide sequence ID" value="NZ_MPRJ01000081.1"/>
</dbReference>
<evidence type="ECO:0000256" key="7">
    <source>
        <dbReference type="PIRSR" id="PIRSR602481-1"/>
    </source>
</evidence>
<gene>
    <name evidence="8" type="ORF">BOW51_10685</name>
</gene>
<evidence type="ECO:0000256" key="3">
    <source>
        <dbReference type="ARBA" id="ARBA00022833"/>
    </source>
</evidence>
<dbReference type="GO" id="GO:0003700">
    <property type="term" value="F:DNA-binding transcription factor activity"/>
    <property type="evidence" value="ECO:0007669"/>
    <property type="project" value="InterPro"/>
</dbReference>
<dbReference type="GO" id="GO:0000976">
    <property type="term" value="F:transcription cis-regulatory region binding"/>
    <property type="evidence" value="ECO:0007669"/>
    <property type="project" value="TreeGrafter"/>
</dbReference>
<dbReference type="PANTHER" id="PTHR33202">
    <property type="entry name" value="ZINC UPTAKE REGULATION PROTEIN"/>
    <property type="match status" value="1"/>
</dbReference>
<dbReference type="AlphaFoldDB" id="A0A1T2KS71"/>
<keyword evidence="3 7" id="KW-0862">Zinc</keyword>
<dbReference type="PANTHER" id="PTHR33202:SF6">
    <property type="entry name" value="ZINC UPTAKE REGULATION PROTEIN"/>
    <property type="match status" value="1"/>
</dbReference>
<proteinExistence type="inferred from homology"/>
<feature type="binding site" evidence="7">
    <location>
        <position position="117"/>
    </location>
    <ligand>
        <name>Zn(2+)</name>
        <dbReference type="ChEBI" id="CHEBI:29105"/>
    </ligand>
</feature>
<keyword evidence="6" id="KW-0804">Transcription</keyword>
<dbReference type="InterPro" id="IPR002481">
    <property type="entry name" value="FUR"/>
</dbReference>